<dbReference type="PROSITE" id="PS51257">
    <property type="entry name" value="PROKAR_LIPOPROTEIN"/>
    <property type="match status" value="1"/>
</dbReference>
<keyword evidence="1" id="KW-0472">Membrane</keyword>
<dbReference type="Proteomes" id="UP000214606">
    <property type="component" value="Chromosome"/>
</dbReference>
<organism evidence="2 3">
    <name type="scientific">Aeribacillus pallidus</name>
    <dbReference type="NCBI Taxonomy" id="33936"/>
    <lineage>
        <taxon>Bacteria</taxon>
        <taxon>Bacillati</taxon>
        <taxon>Bacillota</taxon>
        <taxon>Bacilli</taxon>
        <taxon>Bacillales</taxon>
        <taxon>Bacillaceae</taxon>
        <taxon>Aeribacillus</taxon>
    </lineage>
</organism>
<dbReference type="EMBL" id="CP017703">
    <property type="protein sequence ID" value="ASS90017.1"/>
    <property type="molecule type" value="Genomic_DNA"/>
</dbReference>
<evidence type="ECO:0000256" key="1">
    <source>
        <dbReference type="SAM" id="Phobius"/>
    </source>
</evidence>
<keyword evidence="1" id="KW-1133">Transmembrane helix</keyword>
<accession>A0A223E438</accession>
<dbReference type="KEGG" id="apak:AP3564_07015"/>
<feature type="transmembrane region" description="Helical" evidence="1">
    <location>
        <begin position="91"/>
        <end position="113"/>
    </location>
</feature>
<evidence type="ECO:0000313" key="3">
    <source>
        <dbReference type="Proteomes" id="UP000214606"/>
    </source>
</evidence>
<feature type="transmembrane region" description="Helical" evidence="1">
    <location>
        <begin position="44"/>
        <end position="71"/>
    </location>
</feature>
<name>A0A223E438_9BACI</name>
<proteinExistence type="predicted"/>
<keyword evidence="1" id="KW-0812">Transmembrane</keyword>
<sequence length="191" mass="21500">MEVKDDLTIFTAITLSILSCLVISCGLFLFLIKKGVIDNPPNTLAFISFILLIGFCLFFVIAVTSLIIYFVSLGVNHFLGDYVNYSSRSDLYIFSLLVSALALVYMLILMAVIKGLSIFLRIPKWITYIFEFAVAWIAVYFSIQYVTDSHLSNVSIFQGGELLLSFFITFLFLGCDILFSNLDDISREKLG</sequence>
<dbReference type="AlphaFoldDB" id="A0A223E438"/>
<feature type="transmembrane region" description="Helical" evidence="1">
    <location>
        <begin position="125"/>
        <end position="143"/>
    </location>
</feature>
<feature type="transmembrane region" description="Helical" evidence="1">
    <location>
        <begin position="12"/>
        <end position="32"/>
    </location>
</feature>
<gene>
    <name evidence="2" type="ORF">AP3564_07015</name>
</gene>
<evidence type="ECO:0000313" key="2">
    <source>
        <dbReference type="EMBL" id="ASS90017.1"/>
    </source>
</evidence>
<protein>
    <submittedName>
        <fullName evidence="2">Uncharacterized protein</fullName>
    </submittedName>
</protein>
<reference evidence="2 3" key="1">
    <citation type="submission" date="2016-10" db="EMBL/GenBank/DDBJ databases">
        <title>The whole genome sequencing and assembly of Aeribacillus pallidus KCTC3564 strain.</title>
        <authorList>
            <person name="Lee Y.-J."/>
            <person name="Park M.-K."/>
            <person name="Yi H."/>
            <person name="Bahn Y.-S."/>
            <person name="Kim J.F."/>
            <person name="Lee D.-W."/>
        </authorList>
    </citation>
    <scope>NUCLEOTIDE SEQUENCE [LARGE SCALE GENOMIC DNA]</scope>
    <source>
        <strain evidence="2 3">KCTC3564</strain>
    </source>
</reference>
<feature type="transmembrane region" description="Helical" evidence="1">
    <location>
        <begin position="163"/>
        <end position="182"/>
    </location>
</feature>